<name>A0A4R0RGL7_9APHY</name>
<dbReference type="Proteomes" id="UP000292702">
    <property type="component" value="Unassembled WGS sequence"/>
</dbReference>
<accession>A0A4R0RGL7</accession>
<dbReference type="OrthoDB" id="3223825at2759"/>
<gene>
    <name evidence="1" type="ORF">EIP91_001383</name>
</gene>
<comment type="caution">
    <text evidence="1">The sequence shown here is derived from an EMBL/GenBank/DDBJ whole genome shotgun (WGS) entry which is preliminary data.</text>
</comment>
<evidence type="ECO:0000313" key="1">
    <source>
        <dbReference type="EMBL" id="TCD66446.1"/>
    </source>
</evidence>
<reference evidence="1 2" key="1">
    <citation type="submission" date="2018-11" db="EMBL/GenBank/DDBJ databases">
        <title>Genome assembly of Steccherinum ochraceum LE-BIN_3174, the white-rot fungus of the Steccherinaceae family (The Residual Polyporoid clade, Polyporales, Basidiomycota).</title>
        <authorList>
            <person name="Fedorova T.V."/>
            <person name="Glazunova O.A."/>
            <person name="Landesman E.O."/>
            <person name="Moiseenko K.V."/>
            <person name="Psurtseva N.V."/>
            <person name="Savinova O.S."/>
            <person name="Shakhova N.V."/>
            <person name="Tyazhelova T.V."/>
            <person name="Vasina D.V."/>
        </authorList>
    </citation>
    <scope>NUCLEOTIDE SEQUENCE [LARGE SCALE GENOMIC DNA]</scope>
    <source>
        <strain evidence="1 2">LE-BIN_3174</strain>
    </source>
</reference>
<proteinExistence type="predicted"/>
<evidence type="ECO:0000313" key="2">
    <source>
        <dbReference type="Proteomes" id="UP000292702"/>
    </source>
</evidence>
<sequence length="172" mass="19842">MSNPFAEKIISRYRKKGLLRHMLHSNRLQRNCLRSLVRAITQESLDDFAGRPIRMEYDTFDWDIRTCHKIDIGGWPADIPFQNPGTLPPDELDRLLAGWRSGEIYFFHVPSEDFTPGKKKGQKTRSDAGEQRVALTPKFVPEAWTAGEDVDEIAEFETEKATEIDEIEQFSD</sequence>
<dbReference type="EMBL" id="RWJN01000135">
    <property type="protein sequence ID" value="TCD66446.1"/>
    <property type="molecule type" value="Genomic_DNA"/>
</dbReference>
<dbReference type="AlphaFoldDB" id="A0A4R0RGL7"/>
<organism evidence="1 2">
    <name type="scientific">Steccherinum ochraceum</name>
    <dbReference type="NCBI Taxonomy" id="92696"/>
    <lineage>
        <taxon>Eukaryota</taxon>
        <taxon>Fungi</taxon>
        <taxon>Dikarya</taxon>
        <taxon>Basidiomycota</taxon>
        <taxon>Agaricomycotina</taxon>
        <taxon>Agaricomycetes</taxon>
        <taxon>Polyporales</taxon>
        <taxon>Steccherinaceae</taxon>
        <taxon>Steccherinum</taxon>
    </lineage>
</organism>
<keyword evidence="2" id="KW-1185">Reference proteome</keyword>
<protein>
    <submittedName>
        <fullName evidence="1">Uncharacterized protein</fullName>
    </submittedName>
</protein>